<proteinExistence type="predicted"/>
<evidence type="ECO:0000313" key="2">
    <source>
        <dbReference type="EMBL" id="CAI9092103.1"/>
    </source>
</evidence>
<evidence type="ECO:0000313" key="3">
    <source>
        <dbReference type="Proteomes" id="UP001161247"/>
    </source>
</evidence>
<feature type="compositionally biased region" description="Basic and acidic residues" evidence="1">
    <location>
        <begin position="1"/>
        <end position="21"/>
    </location>
</feature>
<gene>
    <name evidence="2" type="ORF">OLC1_LOCUS3860</name>
</gene>
<keyword evidence="3" id="KW-1185">Reference proteome</keyword>
<protein>
    <submittedName>
        <fullName evidence="2">OLC1v1027261C1</fullName>
    </submittedName>
</protein>
<reference evidence="2" key="1">
    <citation type="submission" date="2023-03" db="EMBL/GenBank/DDBJ databases">
        <authorList>
            <person name="Julca I."/>
        </authorList>
    </citation>
    <scope>NUCLEOTIDE SEQUENCE</scope>
</reference>
<accession>A0AAV1CA85</accession>
<feature type="region of interest" description="Disordered" evidence="1">
    <location>
        <begin position="186"/>
        <end position="207"/>
    </location>
</feature>
<dbReference type="PANTHER" id="PTHR37767">
    <property type="entry name" value="HYDROXYPROLINE-RICH GLYCOPROTEIN FAMILY PROTEIN"/>
    <property type="match status" value="1"/>
</dbReference>
<dbReference type="Proteomes" id="UP001161247">
    <property type="component" value="Chromosome 1"/>
</dbReference>
<dbReference type="AlphaFoldDB" id="A0AAV1CA85"/>
<evidence type="ECO:0000256" key="1">
    <source>
        <dbReference type="SAM" id="MobiDB-lite"/>
    </source>
</evidence>
<name>A0AAV1CA85_OLDCO</name>
<organism evidence="2 3">
    <name type="scientific">Oldenlandia corymbosa var. corymbosa</name>
    <dbReference type="NCBI Taxonomy" id="529605"/>
    <lineage>
        <taxon>Eukaryota</taxon>
        <taxon>Viridiplantae</taxon>
        <taxon>Streptophyta</taxon>
        <taxon>Embryophyta</taxon>
        <taxon>Tracheophyta</taxon>
        <taxon>Spermatophyta</taxon>
        <taxon>Magnoliopsida</taxon>
        <taxon>eudicotyledons</taxon>
        <taxon>Gunneridae</taxon>
        <taxon>Pentapetalae</taxon>
        <taxon>asterids</taxon>
        <taxon>lamiids</taxon>
        <taxon>Gentianales</taxon>
        <taxon>Rubiaceae</taxon>
        <taxon>Rubioideae</taxon>
        <taxon>Spermacoceae</taxon>
        <taxon>Hedyotis-Oldenlandia complex</taxon>
        <taxon>Oldenlandia</taxon>
    </lineage>
</organism>
<feature type="region of interest" description="Disordered" evidence="1">
    <location>
        <begin position="1"/>
        <end position="25"/>
    </location>
</feature>
<dbReference type="PANTHER" id="PTHR37767:SF1">
    <property type="entry name" value="HYDROXYPROLINE-RICH GLYCOPROTEIN FAMILY PROTEIN"/>
    <property type="match status" value="1"/>
</dbReference>
<dbReference type="EMBL" id="OX459118">
    <property type="protein sequence ID" value="CAI9092103.1"/>
    <property type="molecule type" value="Genomic_DNA"/>
</dbReference>
<sequence>MDIQHGKDVKMEKREPSDATTRKRVKQSVSIPFVWEEFPGVPKKDWKPNPAQKKFAAPPAKYIASVPFKWEEKPGTPLQSFSQPPPNGSTFAPVSIFAPGQGNFNSFTPSTGHYGGHDNIWVTFNDQDGDEIDMQDSSYPETCDSETDDSYTSAAPSLLANGLVPTMAISNAVPVQQLSVTGFQNQQMESPASPDSQTDGSTASYDDTGATSLKGASFLEWLFPLLTPKANFLGKVDRHERSDSRLQSRKHSNDFLCEQNNSASITKPKTLGELIMMSRRYSYQRKAIQMQTQRAPKVNLTFNSS</sequence>
<feature type="region of interest" description="Disordered" evidence="1">
    <location>
        <begin position="128"/>
        <end position="151"/>
    </location>
</feature>